<keyword evidence="6" id="KW-0378">Hydrolase</keyword>
<proteinExistence type="inferred from homology"/>
<dbReference type="Pfam" id="PF02338">
    <property type="entry name" value="OTU"/>
    <property type="match status" value="1"/>
</dbReference>
<dbReference type="CDD" id="cd22752">
    <property type="entry name" value="OTU_OTUD5-like"/>
    <property type="match status" value="1"/>
</dbReference>
<organism evidence="10 11">
    <name type="scientific">Schistosoma japonicum</name>
    <name type="common">Blood fluke</name>
    <dbReference type="NCBI Taxonomy" id="6182"/>
    <lineage>
        <taxon>Eukaryota</taxon>
        <taxon>Metazoa</taxon>
        <taxon>Spiralia</taxon>
        <taxon>Lophotrochozoa</taxon>
        <taxon>Platyhelminthes</taxon>
        <taxon>Trematoda</taxon>
        <taxon>Digenea</taxon>
        <taxon>Strigeidida</taxon>
        <taxon>Schistosomatoidea</taxon>
        <taxon>Schistosomatidae</taxon>
        <taxon>Schistosoma</taxon>
    </lineage>
</organism>
<feature type="region of interest" description="Disordered" evidence="8">
    <location>
        <begin position="569"/>
        <end position="597"/>
    </location>
</feature>
<evidence type="ECO:0000256" key="7">
    <source>
        <dbReference type="ARBA" id="ARBA00033460"/>
    </source>
</evidence>
<dbReference type="STRING" id="6182.A0A4Z2DWF1"/>
<keyword evidence="4" id="KW-0645">Protease</keyword>
<dbReference type="EC" id="3.4.19.12" evidence="3"/>
<dbReference type="SUPFAM" id="SSF54001">
    <property type="entry name" value="Cysteine proteinases"/>
    <property type="match status" value="1"/>
</dbReference>
<gene>
    <name evidence="10" type="ORF">EWB00_002955</name>
</gene>
<keyword evidence="11" id="KW-1185">Reference proteome</keyword>
<comment type="similarity">
    <text evidence="2">Belongs to the peptidase C85 family.</text>
</comment>
<feature type="compositionally biased region" description="Basic and acidic residues" evidence="8">
    <location>
        <begin position="583"/>
        <end position="597"/>
    </location>
</feature>
<feature type="region of interest" description="Disordered" evidence="8">
    <location>
        <begin position="52"/>
        <end position="82"/>
    </location>
</feature>
<feature type="compositionally biased region" description="Low complexity" evidence="8">
    <location>
        <begin position="1"/>
        <end position="16"/>
    </location>
</feature>
<dbReference type="AlphaFoldDB" id="A0A4Z2DWF1"/>
<evidence type="ECO:0000256" key="8">
    <source>
        <dbReference type="SAM" id="MobiDB-lite"/>
    </source>
</evidence>
<feature type="domain" description="OTU" evidence="9">
    <location>
        <begin position="226"/>
        <end position="359"/>
    </location>
</feature>
<comment type="caution">
    <text evidence="10">The sequence shown here is derived from an EMBL/GenBank/DDBJ whole genome shotgun (WGS) entry which is preliminary data.</text>
</comment>
<reference evidence="10 11" key="1">
    <citation type="submission" date="2019-03" db="EMBL/GenBank/DDBJ databases">
        <title>An improved genome assembly of the fluke Schistosoma japonicum.</title>
        <authorList>
            <person name="Hu W."/>
            <person name="Luo F."/>
            <person name="Yin M."/>
            <person name="Mo X."/>
            <person name="Sun C."/>
            <person name="Wu Q."/>
            <person name="Zhu B."/>
            <person name="Xiang M."/>
            <person name="Wang J."/>
            <person name="Wang Y."/>
            <person name="Zhang T."/>
            <person name="Xu B."/>
            <person name="Zheng H."/>
            <person name="Feng Z."/>
        </authorList>
    </citation>
    <scope>NUCLEOTIDE SEQUENCE [LARGE SCALE GENOMIC DNA]</scope>
    <source>
        <strain evidence="10">HuSjv2</strain>
        <tissue evidence="10">Worms</tissue>
    </source>
</reference>
<dbReference type="InterPro" id="IPR003323">
    <property type="entry name" value="OTU_dom"/>
</dbReference>
<dbReference type="GO" id="GO:0006508">
    <property type="term" value="P:proteolysis"/>
    <property type="evidence" value="ECO:0007669"/>
    <property type="project" value="UniProtKB-KW"/>
</dbReference>
<name>A0A4Z2DWF1_SCHJA</name>
<evidence type="ECO:0000313" key="10">
    <source>
        <dbReference type="EMBL" id="TNN20891.1"/>
    </source>
</evidence>
<evidence type="ECO:0000259" key="9">
    <source>
        <dbReference type="PROSITE" id="PS50802"/>
    </source>
</evidence>
<dbReference type="OrthoDB" id="409956at2759"/>
<evidence type="ECO:0000256" key="1">
    <source>
        <dbReference type="ARBA" id="ARBA00000707"/>
    </source>
</evidence>
<evidence type="ECO:0000256" key="6">
    <source>
        <dbReference type="ARBA" id="ARBA00022801"/>
    </source>
</evidence>
<dbReference type="PROSITE" id="PS50802">
    <property type="entry name" value="OTU"/>
    <property type="match status" value="1"/>
</dbReference>
<dbReference type="InterPro" id="IPR038765">
    <property type="entry name" value="Papain-like_cys_pep_sf"/>
</dbReference>
<dbReference type="GO" id="GO:0061578">
    <property type="term" value="F:K63-linked deubiquitinase activity"/>
    <property type="evidence" value="ECO:0007669"/>
    <property type="project" value="TreeGrafter"/>
</dbReference>
<dbReference type="GO" id="GO:0004843">
    <property type="term" value="F:cysteine-type deubiquitinase activity"/>
    <property type="evidence" value="ECO:0007669"/>
    <property type="project" value="UniProtKB-EC"/>
</dbReference>
<evidence type="ECO:0000313" key="11">
    <source>
        <dbReference type="Proteomes" id="UP000311919"/>
    </source>
</evidence>
<sequence>MVSEGGLSSGSGSDLETSFDSDISDSRLDNLVDDIIGKLSLYTACKQPDMTIKNRKDRLKPERDPPGTSTNSRHNFGFKPYPYNEDRKDILSHRNRHRCSHHTPNMNQDIETPHSPLSYPFPIDTSIFPSHATFTHPQPRLISQQHESLSTGDCRSHVRENKANQVISQPTVVDDNSGNNSEDEYYFGKQSRRGSPIQVTLFYTQLPAFKAADGCLERLLAEKKGWKIIKVGSDGACLFRSVCKLLLFNINSTAHQIFGDEEKHDLVRSQVIDYMVKNKEHFSQYLTEDFDHYVSRKRDASCYGNHVEIQAIAELYNRPVEIYHSSVEPINVFHAEYSKEFPIRLSYHGRVHYNSIVDPFNPSFGHGLGMPNYQPGLAEPDLIARAIRESESTQLEEAMLRDKLAETEQDAINRCIEDQAVRESYFDYFNQISVPKVKNSPNSLSTPDHLDIHGDRRTVSLTSGTPTGVLGNFDVASSSKASVPDAKVCTNSNLINDPLPSSSHSQTDMSLRHIPPCMLGMEEDDLVAMVMEQSRREYLQSLRNKQKSRFTTGHMSPETTSNLNECESFRKAGHESPTAFGNKPDEIHDNPNLKGEY</sequence>
<evidence type="ECO:0000256" key="4">
    <source>
        <dbReference type="ARBA" id="ARBA00022670"/>
    </source>
</evidence>
<dbReference type="Proteomes" id="UP000311919">
    <property type="component" value="Unassembled WGS sequence"/>
</dbReference>
<evidence type="ECO:0000256" key="3">
    <source>
        <dbReference type="ARBA" id="ARBA00012759"/>
    </source>
</evidence>
<dbReference type="PANTHER" id="PTHR12419">
    <property type="entry name" value="OTU DOMAIN CONTAINING PROTEIN"/>
    <property type="match status" value="1"/>
</dbReference>
<dbReference type="GO" id="GO:0016579">
    <property type="term" value="P:protein deubiquitination"/>
    <property type="evidence" value="ECO:0007669"/>
    <property type="project" value="TreeGrafter"/>
</dbReference>
<feature type="region of interest" description="Disordered" evidence="8">
    <location>
        <begin position="1"/>
        <end position="23"/>
    </location>
</feature>
<comment type="catalytic activity">
    <reaction evidence="1">
        <text>Thiol-dependent hydrolysis of ester, thioester, amide, peptide and isopeptide bonds formed by the C-terminal Gly of ubiquitin (a 76-residue protein attached to proteins as an intracellular targeting signal).</text>
        <dbReference type="EC" id="3.4.19.12"/>
    </reaction>
</comment>
<evidence type="ECO:0000256" key="5">
    <source>
        <dbReference type="ARBA" id="ARBA00022786"/>
    </source>
</evidence>
<accession>A0A4Z2DWF1</accession>
<dbReference type="PANTHER" id="PTHR12419:SF4">
    <property type="entry name" value="OTU DOMAIN-CONTAINING PROTEIN 5"/>
    <property type="match status" value="1"/>
</dbReference>
<dbReference type="InterPro" id="IPR050704">
    <property type="entry name" value="Peptidase_C85-like"/>
</dbReference>
<dbReference type="EMBL" id="SKCS01000019">
    <property type="protein sequence ID" value="TNN20891.1"/>
    <property type="molecule type" value="Genomic_DNA"/>
</dbReference>
<protein>
    <recommendedName>
        <fullName evidence="3">ubiquitinyl hydrolase 1</fullName>
        <ecNumber evidence="3">3.4.19.12</ecNumber>
    </recommendedName>
    <alternativeName>
        <fullName evidence="7">Deubiquitinating enzyme A</fullName>
    </alternativeName>
</protein>
<evidence type="ECO:0000256" key="2">
    <source>
        <dbReference type="ARBA" id="ARBA00010407"/>
    </source>
</evidence>
<dbReference type="Gene3D" id="3.90.70.80">
    <property type="match status" value="1"/>
</dbReference>
<keyword evidence="5" id="KW-0833">Ubl conjugation pathway</keyword>